<dbReference type="InterPro" id="IPR017900">
    <property type="entry name" value="4Fe4S_Fe_S_CS"/>
</dbReference>
<dbReference type="GO" id="GO:0051539">
    <property type="term" value="F:4 iron, 4 sulfur cluster binding"/>
    <property type="evidence" value="ECO:0007669"/>
    <property type="project" value="UniProtKB-KW"/>
</dbReference>
<dbReference type="InterPro" id="IPR050572">
    <property type="entry name" value="Fe-S_Ferredoxin"/>
</dbReference>
<dbReference type="PROSITE" id="PS00198">
    <property type="entry name" value="4FE4S_FER_1"/>
    <property type="match status" value="1"/>
</dbReference>
<keyword evidence="3" id="KW-0408">Iron</keyword>
<dbReference type="RefSeq" id="WP_142810402.1">
    <property type="nucleotide sequence ID" value="NZ_CP036282.1"/>
</dbReference>
<feature type="domain" description="4Fe-4S ferredoxin-type" evidence="6">
    <location>
        <begin position="78"/>
        <end position="107"/>
    </location>
</feature>
<evidence type="ECO:0000256" key="2">
    <source>
        <dbReference type="ARBA" id="ARBA00022723"/>
    </source>
</evidence>
<feature type="domain" description="4Fe-4S ferredoxin-type" evidence="6">
    <location>
        <begin position="26"/>
        <end position="55"/>
    </location>
</feature>
<dbReference type="EMBL" id="CP036282">
    <property type="protein sequence ID" value="QDL53953.1"/>
    <property type="molecule type" value="Genomic_DNA"/>
</dbReference>
<keyword evidence="2" id="KW-0479">Metal-binding</keyword>
<dbReference type="AlphaFoldDB" id="A0A515EMR7"/>
<evidence type="ECO:0000256" key="5">
    <source>
        <dbReference type="SAM" id="MobiDB-lite"/>
    </source>
</evidence>
<evidence type="ECO:0000259" key="6">
    <source>
        <dbReference type="PROSITE" id="PS51379"/>
    </source>
</evidence>
<dbReference type="PANTHER" id="PTHR43687">
    <property type="entry name" value="ADENYLYLSULFATE REDUCTASE, BETA SUBUNIT"/>
    <property type="match status" value="1"/>
</dbReference>
<dbReference type="Gene3D" id="3.30.70.20">
    <property type="match status" value="1"/>
</dbReference>
<proteinExistence type="predicted"/>
<dbReference type="Pfam" id="PF00037">
    <property type="entry name" value="Fer4"/>
    <property type="match status" value="1"/>
</dbReference>
<dbReference type="InterPro" id="IPR017896">
    <property type="entry name" value="4Fe4S_Fe-S-bd"/>
</dbReference>
<evidence type="ECO:0000256" key="4">
    <source>
        <dbReference type="ARBA" id="ARBA00023014"/>
    </source>
</evidence>
<keyword evidence="4" id="KW-0411">Iron-sulfur</keyword>
<evidence type="ECO:0000313" key="7">
    <source>
        <dbReference type="EMBL" id="QDL53953.1"/>
    </source>
</evidence>
<feature type="compositionally biased region" description="Polar residues" evidence="5">
    <location>
        <begin position="1"/>
        <end position="14"/>
    </location>
</feature>
<dbReference type="Proteomes" id="UP000317365">
    <property type="component" value="Chromosome"/>
</dbReference>
<organism evidence="7 8">
    <name type="scientific">Rhodoferax aquaticus</name>
    <dbReference type="NCBI Taxonomy" id="2527691"/>
    <lineage>
        <taxon>Bacteria</taxon>
        <taxon>Pseudomonadati</taxon>
        <taxon>Pseudomonadota</taxon>
        <taxon>Betaproteobacteria</taxon>
        <taxon>Burkholderiales</taxon>
        <taxon>Comamonadaceae</taxon>
        <taxon>Rhodoferax</taxon>
    </lineage>
</organism>
<name>A0A515EMR7_9BURK</name>
<evidence type="ECO:0000313" key="8">
    <source>
        <dbReference type="Proteomes" id="UP000317365"/>
    </source>
</evidence>
<accession>A0A515EMR7</accession>
<reference evidence="8" key="2">
    <citation type="journal article" date="2020" name="Int. J. Syst. Evol. Microbiol.">
        <title>Genomic insights into a novel species Rhodoferax aquaticus sp. nov., isolated from freshwater.</title>
        <authorList>
            <person name="Li T."/>
            <person name="Zhuo Y."/>
            <person name="Jin C.Z."/>
            <person name="Wu X."/>
            <person name="Ko S.R."/>
            <person name="Jin F.J."/>
            <person name="Ahn C.Y."/>
            <person name="Oh H.M."/>
            <person name="Lee H.G."/>
            <person name="Jin L."/>
        </authorList>
    </citation>
    <scope>NUCLEOTIDE SEQUENCE [LARGE SCALE GENOMIC DNA]</scope>
    <source>
        <strain evidence="8">Gr-4</strain>
    </source>
</reference>
<keyword evidence="8" id="KW-1185">Reference proteome</keyword>
<feature type="region of interest" description="Disordered" evidence="5">
    <location>
        <begin position="1"/>
        <end position="23"/>
    </location>
</feature>
<dbReference type="Pfam" id="PF12837">
    <property type="entry name" value="Fer4_6"/>
    <property type="match status" value="1"/>
</dbReference>
<dbReference type="SUPFAM" id="SSF54862">
    <property type="entry name" value="4Fe-4S ferredoxins"/>
    <property type="match status" value="1"/>
</dbReference>
<dbReference type="GO" id="GO:0046872">
    <property type="term" value="F:metal ion binding"/>
    <property type="evidence" value="ECO:0007669"/>
    <property type="project" value="UniProtKB-KW"/>
</dbReference>
<reference evidence="8" key="1">
    <citation type="submission" date="2019-02" db="EMBL/GenBank/DDBJ databases">
        <title>Complete genome sequence of Rhodoferax sp. Gr-4.</title>
        <authorList>
            <person name="Jin L."/>
        </authorList>
    </citation>
    <scope>NUCLEOTIDE SEQUENCE [LARGE SCALE GENOMIC DNA]</scope>
    <source>
        <strain evidence="8">Gr-4</strain>
    </source>
</reference>
<dbReference type="PANTHER" id="PTHR43687:SF1">
    <property type="entry name" value="FERREDOXIN III"/>
    <property type="match status" value="1"/>
</dbReference>
<evidence type="ECO:0000256" key="3">
    <source>
        <dbReference type="ARBA" id="ARBA00023004"/>
    </source>
</evidence>
<keyword evidence="1" id="KW-0004">4Fe-4S</keyword>
<protein>
    <submittedName>
        <fullName evidence="7">Ferredoxin family protein</fullName>
    </submittedName>
</protein>
<dbReference type="PROSITE" id="PS51379">
    <property type="entry name" value="4FE4S_FER_2"/>
    <property type="match status" value="2"/>
</dbReference>
<sequence length="109" mass="11731">MTNPNNNHTLSARGNASHFKHPPGFLVPHVNPNRCEGKGPCVDVCPVDVFAMGTLPKDQRSTLTLKGKVKGFVHGWKQVHVVHPEACRACGLCVTACPEKAITLQRGAP</sequence>
<gene>
    <name evidence="7" type="ORF">EXZ61_07105</name>
</gene>
<evidence type="ECO:0000256" key="1">
    <source>
        <dbReference type="ARBA" id="ARBA00022485"/>
    </source>
</evidence>
<dbReference type="KEGG" id="rhg:EXZ61_07105"/>